<dbReference type="AlphaFoldDB" id="A0A7W3T0J8"/>
<feature type="compositionally biased region" description="Acidic residues" evidence="1">
    <location>
        <begin position="340"/>
        <end position="351"/>
    </location>
</feature>
<feature type="compositionally biased region" description="Low complexity" evidence="1">
    <location>
        <begin position="557"/>
        <end position="568"/>
    </location>
</feature>
<protein>
    <recommendedName>
        <fullName evidence="2">Solute-binding protein family 5 domain-containing protein</fullName>
    </recommendedName>
</protein>
<dbReference type="GO" id="GO:1904680">
    <property type="term" value="F:peptide transmembrane transporter activity"/>
    <property type="evidence" value="ECO:0007669"/>
    <property type="project" value="TreeGrafter"/>
</dbReference>
<keyword evidence="4" id="KW-1185">Reference proteome</keyword>
<dbReference type="PANTHER" id="PTHR30290">
    <property type="entry name" value="PERIPLASMIC BINDING COMPONENT OF ABC TRANSPORTER"/>
    <property type="match status" value="1"/>
</dbReference>
<comment type="caution">
    <text evidence="3">The sequence shown here is derived from an EMBL/GenBank/DDBJ whole genome shotgun (WGS) entry which is preliminary data.</text>
</comment>
<evidence type="ECO:0000313" key="4">
    <source>
        <dbReference type="Proteomes" id="UP000530234"/>
    </source>
</evidence>
<feature type="region of interest" description="Disordered" evidence="1">
    <location>
        <begin position="545"/>
        <end position="601"/>
    </location>
</feature>
<dbReference type="InterPro" id="IPR039424">
    <property type="entry name" value="SBP_5"/>
</dbReference>
<evidence type="ECO:0000256" key="1">
    <source>
        <dbReference type="SAM" id="MobiDB-lite"/>
    </source>
</evidence>
<dbReference type="EMBL" id="VKHS01000043">
    <property type="protein sequence ID" value="MBB0228679.1"/>
    <property type="molecule type" value="Genomic_DNA"/>
</dbReference>
<proteinExistence type="predicted"/>
<evidence type="ECO:0000313" key="3">
    <source>
        <dbReference type="EMBL" id="MBB0228679.1"/>
    </source>
</evidence>
<feature type="non-terminal residue" evidence="3">
    <location>
        <position position="601"/>
    </location>
</feature>
<accession>A0A7W3T0J8</accession>
<dbReference type="GO" id="GO:0015833">
    <property type="term" value="P:peptide transport"/>
    <property type="evidence" value="ECO:0007669"/>
    <property type="project" value="TreeGrafter"/>
</dbReference>
<feature type="compositionally biased region" description="Gly residues" evidence="1">
    <location>
        <begin position="362"/>
        <end position="372"/>
    </location>
</feature>
<feature type="region of interest" description="Disordered" evidence="1">
    <location>
        <begin position="1"/>
        <end position="23"/>
    </location>
</feature>
<name>A0A7W3T0J8_9ACTN</name>
<feature type="compositionally biased region" description="Low complexity" evidence="1">
    <location>
        <begin position="578"/>
        <end position="601"/>
    </location>
</feature>
<dbReference type="Gene3D" id="3.10.105.10">
    <property type="entry name" value="Dipeptide-binding Protein, Domain 3"/>
    <property type="match status" value="1"/>
</dbReference>
<dbReference type="InterPro" id="IPR000914">
    <property type="entry name" value="SBP_5_dom"/>
</dbReference>
<feature type="region of interest" description="Disordered" evidence="1">
    <location>
        <begin position="307"/>
        <end position="374"/>
    </location>
</feature>
<reference evidence="4" key="1">
    <citation type="submission" date="2019-10" db="EMBL/GenBank/DDBJ databases">
        <title>Streptomyces sp. nov., a novel actinobacterium isolated from alkaline environment.</title>
        <authorList>
            <person name="Golinska P."/>
        </authorList>
    </citation>
    <scope>NUCLEOTIDE SEQUENCE [LARGE SCALE GENOMIC DNA]</scope>
    <source>
        <strain evidence="4">DSM 42108</strain>
    </source>
</reference>
<gene>
    <name evidence="3" type="ORF">FOE67_03930</name>
</gene>
<feature type="domain" description="Solute-binding protein family 5" evidence="2">
    <location>
        <begin position="132"/>
        <end position="308"/>
    </location>
</feature>
<sequence>MLGRSSDPGTGAPARDGGGNSRGRAVRLPAGALLLSLLLALLAGCSGSGKEPDPAEFLSAVPTADRDRLREGGSLVWAVDDLPATLNAFRYDADTVTDRVTIGLLPRLFVTDERGRQHPDPDYLRSAEAAPEGDGWRIVYALNPRAVWSDGEPLGAEDFIAQWKALNGSDNSYWSARNAGYEWISEVKAGPGEHEVTVLTENTVADWRALFTPLYPRSLTGDPVAFNNGARDGLPATAGPFTLGDVDRGAGRMTLTRDDAWWGDRALLDELVYLRVPAHRRLEELGRGTVHVAEVDAVTAERVLAAAGTPSRGGGVDSPHAPPGPEDTGDGPDGSGEPPADPEDEPRDDPDDGRGAPAAGRPGNGPGTGGAGIEAAEAPGTAALSVGRDLTAHLVRWGDARLAAAAPDAPTVAAKGADRAAERYARALVTAQRSRDRAFALSEQNAREHLARYTVHRAYGPSWTQLAINGSSPALRDERVRWALARALDREAPAAEVHGAAGLPPQPLGHHLWVPAQQEYRDHGGALGETGPRAAAEVLEAVGWHRVPGGGSGAGTEPGAEADTDPGAGDPGAGDPGAGDAEADAGSPAAGVPPAAGLPAS</sequence>
<dbReference type="Gene3D" id="3.90.76.10">
    <property type="entry name" value="Dipeptide-binding Protein, Domain 1"/>
    <property type="match status" value="1"/>
</dbReference>
<dbReference type="SUPFAM" id="SSF53850">
    <property type="entry name" value="Periplasmic binding protein-like II"/>
    <property type="match status" value="2"/>
</dbReference>
<dbReference type="PANTHER" id="PTHR30290:SF65">
    <property type="entry name" value="MONOACYL PHOSPHATIDYLINOSITOL TETRAMANNOSIDE-BINDING PROTEIN LPQW-RELATED"/>
    <property type="match status" value="1"/>
</dbReference>
<organism evidence="3 4">
    <name type="scientific">Streptomyces calidiresistens</name>
    <dbReference type="NCBI Taxonomy" id="1485586"/>
    <lineage>
        <taxon>Bacteria</taxon>
        <taxon>Bacillati</taxon>
        <taxon>Actinomycetota</taxon>
        <taxon>Actinomycetes</taxon>
        <taxon>Kitasatosporales</taxon>
        <taxon>Streptomycetaceae</taxon>
        <taxon>Streptomyces</taxon>
    </lineage>
</organism>
<evidence type="ECO:0000259" key="2">
    <source>
        <dbReference type="Pfam" id="PF00496"/>
    </source>
</evidence>
<dbReference type="RefSeq" id="WP_182660425.1">
    <property type="nucleotide sequence ID" value="NZ_VKHS01000043.1"/>
</dbReference>
<dbReference type="Gene3D" id="3.40.190.10">
    <property type="entry name" value="Periplasmic binding protein-like II"/>
    <property type="match status" value="1"/>
</dbReference>
<dbReference type="Proteomes" id="UP000530234">
    <property type="component" value="Unassembled WGS sequence"/>
</dbReference>
<dbReference type="Pfam" id="PF00496">
    <property type="entry name" value="SBP_bac_5"/>
    <property type="match status" value="1"/>
</dbReference>